<feature type="binding site" evidence="7">
    <location>
        <position position="155"/>
    </location>
    <ligand>
        <name>4-imidazolone-5-propanoate</name>
        <dbReference type="ChEBI" id="CHEBI:77893"/>
    </ligand>
</feature>
<evidence type="ECO:0000256" key="7">
    <source>
        <dbReference type="HAMAP-Rule" id="MF_00372"/>
    </source>
</evidence>
<evidence type="ECO:0000259" key="8">
    <source>
        <dbReference type="Pfam" id="PF01979"/>
    </source>
</evidence>
<dbReference type="Gene3D" id="2.30.40.10">
    <property type="entry name" value="Urease, subunit C, domain 1"/>
    <property type="match status" value="1"/>
</dbReference>
<keyword evidence="5 7" id="KW-0862">Zinc</keyword>
<dbReference type="EMBL" id="JAUYVT010000006">
    <property type="protein sequence ID" value="MDP2564703.1"/>
    <property type="molecule type" value="Genomic_DNA"/>
</dbReference>
<feature type="binding site" evidence="7">
    <location>
        <position position="92"/>
    </location>
    <ligand>
        <name>4-imidazolone-5-propanoate</name>
        <dbReference type="ChEBI" id="CHEBI:77893"/>
    </ligand>
</feature>
<evidence type="ECO:0000256" key="2">
    <source>
        <dbReference type="ARBA" id="ARBA00022723"/>
    </source>
</evidence>
<evidence type="ECO:0000256" key="3">
    <source>
        <dbReference type="ARBA" id="ARBA00022801"/>
    </source>
</evidence>
<dbReference type="SUPFAM" id="SSF51556">
    <property type="entry name" value="Metallo-dependent hydrolases"/>
    <property type="match status" value="1"/>
</dbReference>
<feature type="binding site" evidence="7">
    <location>
        <position position="333"/>
    </location>
    <ligand>
        <name>4-imidazolone-5-propanoate</name>
        <dbReference type="ChEBI" id="CHEBI:77893"/>
    </ligand>
</feature>
<dbReference type="PANTHER" id="PTHR42752:SF1">
    <property type="entry name" value="IMIDAZOLONEPROPIONASE-RELATED"/>
    <property type="match status" value="1"/>
</dbReference>
<feature type="binding site" evidence="7">
    <location>
        <position position="188"/>
    </location>
    <ligand>
        <name>4-imidazolone-5-propanoate</name>
        <dbReference type="ChEBI" id="CHEBI:77893"/>
    </ligand>
</feature>
<evidence type="ECO:0000313" key="9">
    <source>
        <dbReference type="EMBL" id="MDP2564703.1"/>
    </source>
</evidence>
<feature type="binding site" evidence="7">
    <location>
        <position position="253"/>
    </location>
    <ligand>
        <name>Zn(2+)</name>
        <dbReference type="ChEBI" id="CHEBI:29105"/>
    </ligand>
</feature>
<feature type="binding site" evidence="7">
    <location>
        <position position="83"/>
    </location>
    <ligand>
        <name>Zn(2+)</name>
        <dbReference type="ChEBI" id="CHEBI:29105"/>
    </ligand>
</feature>
<feature type="binding site" evidence="7">
    <location>
        <position position="256"/>
    </location>
    <ligand>
        <name>4-imidazolone-5-propanoate</name>
        <dbReference type="ChEBI" id="CHEBI:77893"/>
    </ligand>
</feature>
<feature type="domain" description="Amidohydrolase-related" evidence="8">
    <location>
        <begin position="75"/>
        <end position="396"/>
    </location>
</feature>
<keyword evidence="10" id="KW-1185">Reference proteome</keyword>
<keyword evidence="4 7" id="KW-0369">Histidine metabolism</keyword>
<feature type="binding site" evidence="7">
    <location>
        <position position="155"/>
    </location>
    <ligand>
        <name>N-formimidoyl-L-glutamate</name>
        <dbReference type="ChEBI" id="CHEBI:58928"/>
    </ligand>
</feature>
<dbReference type="InterPro" id="IPR032466">
    <property type="entry name" value="Metal_Hydrolase"/>
</dbReference>
<dbReference type="Pfam" id="PF01979">
    <property type="entry name" value="Amidohydro_1"/>
    <property type="match status" value="1"/>
</dbReference>
<dbReference type="InterPro" id="IPR006680">
    <property type="entry name" value="Amidohydro-rel"/>
</dbReference>
<organism evidence="9 10">
    <name type="scientific">Pseudoalteromonas marina</name>
    <dbReference type="NCBI Taxonomy" id="267375"/>
    <lineage>
        <taxon>Bacteria</taxon>
        <taxon>Pseudomonadati</taxon>
        <taxon>Pseudomonadota</taxon>
        <taxon>Gammaproteobacteria</taxon>
        <taxon>Alteromonadales</taxon>
        <taxon>Pseudoalteromonadaceae</taxon>
        <taxon>Pseudoalteromonas</taxon>
    </lineage>
</organism>
<evidence type="ECO:0000256" key="6">
    <source>
        <dbReference type="ARBA" id="ARBA00023004"/>
    </source>
</evidence>
<comment type="subcellular location">
    <subcellularLocation>
        <location evidence="7">Cytoplasm</location>
    </subcellularLocation>
</comment>
<dbReference type="RefSeq" id="WP_305471887.1">
    <property type="nucleotide sequence ID" value="NZ_JAUYVT010000006.1"/>
</dbReference>
<sequence>MQNTQQNNNLENIDLLLTDANIATMDPTRDTPYGIIKNAALAIKNGEIVWLGEQASLPSFDVFATPTLSIKGQWLTPGLIDCHTHLVFAGSRAQEFEQRLQGVSYEQIAAQGGGIASTVKATRAADREQLFVDAKDRLNTLLKEGVTTVEIKSGYGLDTENEIKLLEVARLLGEHHPIDIKTTFLGAHALPKEYKGRADEYIDLVCNEMLEQVVAGDLADAVDVFCENVGFSYEQTKRVFAAATKHNLPVKCHAEQLSNQHGAELVAEFNGLSADHIEYLDEQGVEAMAKAGTVAVLLPGAFYFLRETKQPPIELLNQYKVPIAIASDFNPGTSPLCSVQLMMNMACTLFRLTPEQALAGVTCNAAKALGLNDRGVLKVGARADIAHWQISHPSQLSYQFGVNKLSNLWILGKLN</sequence>
<comment type="catalytic activity">
    <reaction evidence="7">
        <text>4-imidazolone-5-propanoate + H2O = N-formimidoyl-L-glutamate</text>
        <dbReference type="Rhea" id="RHEA:23660"/>
        <dbReference type="ChEBI" id="CHEBI:15377"/>
        <dbReference type="ChEBI" id="CHEBI:58928"/>
        <dbReference type="ChEBI" id="CHEBI:77893"/>
        <dbReference type="EC" id="3.5.2.7"/>
    </reaction>
</comment>
<keyword evidence="6 7" id="KW-0408">Iron</keyword>
<dbReference type="GO" id="GO:0050480">
    <property type="term" value="F:imidazolonepropionase activity"/>
    <property type="evidence" value="ECO:0007669"/>
    <property type="project" value="UniProtKB-EC"/>
</dbReference>
<comment type="caution">
    <text evidence="9">The sequence shown here is derived from an EMBL/GenBank/DDBJ whole genome shotgun (WGS) entry which is preliminary data.</text>
</comment>
<dbReference type="InterPro" id="IPR011059">
    <property type="entry name" value="Metal-dep_hydrolase_composite"/>
</dbReference>
<feature type="binding site" evidence="7">
    <location>
        <position position="332"/>
    </location>
    <ligand>
        <name>N-formimidoyl-L-glutamate</name>
        <dbReference type="ChEBI" id="CHEBI:58928"/>
    </ligand>
</feature>
<feature type="binding site" evidence="7">
    <location>
        <position position="328"/>
    </location>
    <ligand>
        <name>Zn(2+)</name>
        <dbReference type="ChEBI" id="CHEBI:29105"/>
    </ligand>
</feature>
<keyword evidence="7" id="KW-0963">Cytoplasm</keyword>
<keyword evidence="3 7" id="KW-0378">Hydrolase</keyword>
<feature type="binding site" evidence="7">
    <location>
        <position position="85"/>
    </location>
    <ligand>
        <name>Fe(3+)</name>
        <dbReference type="ChEBI" id="CHEBI:29034"/>
    </ligand>
</feature>
<comment type="function">
    <text evidence="7">Catalyzes the hydrolytic cleavage of the carbon-nitrogen bond in imidazolone-5-propanoate to yield N-formimidoyl-L-glutamate. It is the third step in the universal histidine degradation pathway.</text>
</comment>
<feature type="binding site" evidence="7">
    <location>
        <position position="328"/>
    </location>
    <ligand>
        <name>Fe(3+)</name>
        <dbReference type="ChEBI" id="CHEBI:29034"/>
    </ligand>
</feature>
<dbReference type="InterPro" id="IPR005920">
    <property type="entry name" value="HutI"/>
</dbReference>
<evidence type="ECO:0000313" key="10">
    <source>
        <dbReference type="Proteomes" id="UP001177212"/>
    </source>
</evidence>
<protein>
    <recommendedName>
        <fullName evidence="1 7">Imidazolonepropionase</fullName>
        <ecNumber evidence="1 7">3.5.2.7</ecNumber>
    </recommendedName>
    <alternativeName>
        <fullName evidence="7">Imidazolone-5-propionate hydrolase</fullName>
    </alternativeName>
</protein>
<evidence type="ECO:0000256" key="5">
    <source>
        <dbReference type="ARBA" id="ARBA00022833"/>
    </source>
</evidence>
<feature type="binding site" evidence="7">
    <location>
        <position position="330"/>
    </location>
    <ligand>
        <name>N-formimidoyl-L-glutamate</name>
        <dbReference type="ChEBI" id="CHEBI:58928"/>
    </ligand>
</feature>
<comment type="cofactor">
    <cofactor evidence="7">
        <name>Zn(2+)</name>
        <dbReference type="ChEBI" id="CHEBI:29105"/>
    </cofactor>
    <cofactor evidence="7">
        <name>Fe(3+)</name>
        <dbReference type="ChEBI" id="CHEBI:29034"/>
    </cofactor>
    <text evidence="7">Binds 1 zinc or iron ion per subunit.</text>
</comment>
<dbReference type="CDD" id="cd01296">
    <property type="entry name" value="Imidazolone-5PH"/>
    <property type="match status" value="1"/>
</dbReference>
<evidence type="ECO:0000256" key="1">
    <source>
        <dbReference type="ARBA" id="ARBA00012864"/>
    </source>
</evidence>
<name>A0ABT9FD35_9GAMM</name>
<feature type="binding site" evidence="7">
    <location>
        <position position="85"/>
    </location>
    <ligand>
        <name>Zn(2+)</name>
        <dbReference type="ChEBI" id="CHEBI:29105"/>
    </ligand>
</feature>
<dbReference type="SUPFAM" id="SSF51338">
    <property type="entry name" value="Composite domain of metallo-dependent hydrolases"/>
    <property type="match status" value="1"/>
</dbReference>
<comment type="pathway">
    <text evidence="7">Amino-acid degradation; L-histidine degradation into L-glutamate; N-formimidoyl-L-glutamate from L-histidine: step 3/3.</text>
</comment>
<evidence type="ECO:0000256" key="4">
    <source>
        <dbReference type="ARBA" id="ARBA00022808"/>
    </source>
</evidence>
<feature type="binding site" evidence="7">
    <location>
        <position position="83"/>
    </location>
    <ligand>
        <name>Fe(3+)</name>
        <dbReference type="ChEBI" id="CHEBI:29034"/>
    </ligand>
</feature>
<dbReference type="PANTHER" id="PTHR42752">
    <property type="entry name" value="IMIDAZOLONEPROPIONASE"/>
    <property type="match status" value="1"/>
</dbReference>
<keyword evidence="2 7" id="KW-0479">Metal-binding</keyword>
<gene>
    <name evidence="7 9" type="primary">hutI</name>
    <name evidence="9" type="ORF">Q8W34_08655</name>
</gene>
<proteinExistence type="inferred from homology"/>
<accession>A0ABT9FD35</accession>
<dbReference type="Gene3D" id="3.20.20.140">
    <property type="entry name" value="Metal-dependent hydrolases"/>
    <property type="match status" value="1"/>
</dbReference>
<dbReference type="EC" id="3.5.2.7" evidence="1 7"/>
<feature type="binding site" evidence="7">
    <location>
        <position position="253"/>
    </location>
    <ligand>
        <name>Fe(3+)</name>
        <dbReference type="ChEBI" id="CHEBI:29034"/>
    </ligand>
</feature>
<reference evidence="9" key="1">
    <citation type="submission" date="2023-07" db="EMBL/GenBank/DDBJ databases">
        <title>Genome content predicts the carbon catabolic preferences of heterotrophic bacteria.</title>
        <authorList>
            <person name="Gralka M."/>
        </authorList>
    </citation>
    <scope>NUCLEOTIDE SEQUENCE</scope>
    <source>
        <strain evidence="9">4G09</strain>
    </source>
</reference>
<dbReference type="Proteomes" id="UP001177212">
    <property type="component" value="Unassembled WGS sequence"/>
</dbReference>
<comment type="similarity">
    <text evidence="7">Belongs to the metallo-dependent hydrolases superfamily. HutI family.</text>
</comment>
<dbReference type="HAMAP" id="MF_00372">
    <property type="entry name" value="HutI"/>
    <property type="match status" value="1"/>
</dbReference>
<dbReference type="NCBIfam" id="TIGR01224">
    <property type="entry name" value="hutI"/>
    <property type="match status" value="1"/>
</dbReference>